<sequence length="330" mass="35396">MAPIRVGLIGLGPKGTGEFAYSLWSAVSHLPSIQALPQYELVAVANSTVESAKRSIASHALPSTVKAYGSPEDIANDPNVDLVVISVYVGKHLRLAKPAILAKKDIIVEWPLGASLAETEELAELAKGSGAKVGVAAQGHASKISLKLKELVAILHSFIDVLGNFSKVQAVMKTQFPDIPIVSSTGQVVNPSYTKTSPDDIFVQGILENGALASINFFKSETPVTPSRELVWRITGTEGEIEFSSPEHVWQFGHPQAEINVRIGKDGEPTKVELDPQGAVIDSLPQLAQNIALVYEAFAEGDTDKFPTFEKAAETHRLLQRILDVSGFEA</sequence>
<dbReference type="InterPro" id="IPR000683">
    <property type="entry name" value="Gfo/Idh/MocA-like_OxRdtase_N"/>
</dbReference>
<dbReference type="Gene3D" id="3.40.50.720">
    <property type="entry name" value="NAD(P)-binding Rossmann-like Domain"/>
    <property type="match status" value="1"/>
</dbReference>
<evidence type="ECO:0000313" key="4">
    <source>
        <dbReference type="Proteomes" id="UP001187682"/>
    </source>
</evidence>
<evidence type="ECO:0000313" key="3">
    <source>
        <dbReference type="EMBL" id="SPO06526.1"/>
    </source>
</evidence>
<feature type="domain" description="Gal80p-like C-terminal" evidence="2">
    <location>
        <begin position="156"/>
        <end position="243"/>
    </location>
</feature>
<dbReference type="SUPFAM" id="SSF51735">
    <property type="entry name" value="NAD(P)-binding Rossmann-fold domains"/>
    <property type="match status" value="1"/>
</dbReference>
<dbReference type="InterPro" id="IPR051317">
    <property type="entry name" value="Gfo/Idh/MocA_oxidoreduct"/>
</dbReference>
<dbReference type="Proteomes" id="UP001187682">
    <property type="component" value="Unassembled WGS sequence"/>
</dbReference>
<dbReference type="InterPro" id="IPR055080">
    <property type="entry name" value="Gal80p-like_C"/>
</dbReference>
<dbReference type="PANTHER" id="PTHR43708">
    <property type="entry name" value="CONSERVED EXPRESSED OXIDOREDUCTASE (EUROFUNG)"/>
    <property type="match status" value="1"/>
</dbReference>
<comment type="caution">
    <text evidence="3">The sequence shown here is derived from an EMBL/GenBank/DDBJ whole genome shotgun (WGS) entry which is preliminary data.</text>
</comment>
<dbReference type="EMBL" id="ONZQ02000016">
    <property type="protein sequence ID" value="SPO06526.1"/>
    <property type="molecule type" value="Genomic_DNA"/>
</dbReference>
<gene>
    <name evidence="3" type="ORF">DNG_09216</name>
</gene>
<dbReference type="SUPFAM" id="SSF55347">
    <property type="entry name" value="Glyceraldehyde-3-phosphate dehydrogenase-like, C-terminal domain"/>
    <property type="match status" value="1"/>
</dbReference>
<organism evidence="3 4">
    <name type="scientific">Cephalotrichum gorgonifer</name>
    <dbReference type="NCBI Taxonomy" id="2041049"/>
    <lineage>
        <taxon>Eukaryota</taxon>
        <taxon>Fungi</taxon>
        <taxon>Dikarya</taxon>
        <taxon>Ascomycota</taxon>
        <taxon>Pezizomycotina</taxon>
        <taxon>Sordariomycetes</taxon>
        <taxon>Hypocreomycetidae</taxon>
        <taxon>Microascales</taxon>
        <taxon>Microascaceae</taxon>
        <taxon>Cephalotrichum</taxon>
    </lineage>
</organism>
<name>A0AAE8SZ33_9PEZI</name>
<dbReference type="Pfam" id="PF22685">
    <property type="entry name" value="Gal80p_C-like"/>
    <property type="match status" value="1"/>
</dbReference>
<dbReference type="AlphaFoldDB" id="A0AAE8SZ33"/>
<evidence type="ECO:0008006" key="5">
    <source>
        <dbReference type="Google" id="ProtNLM"/>
    </source>
</evidence>
<reference evidence="3" key="1">
    <citation type="submission" date="2018-03" db="EMBL/GenBank/DDBJ databases">
        <authorList>
            <person name="Guldener U."/>
        </authorList>
    </citation>
    <scope>NUCLEOTIDE SEQUENCE</scope>
</reference>
<dbReference type="Pfam" id="PF01408">
    <property type="entry name" value="GFO_IDH_MocA"/>
    <property type="match status" value="1"/>
</dbReference>
<feature type="domain" description="Gfo/Idh/MocA-like oxidoreductase N-terminal" evidence="1">
    <location>
        <begin position="26"/>
        <end position="135"/>
    </location>
</feature>
<protein>
    <recommendedName>
        <fullName evidence="5">Gfo/Idh/MocA-like oxidoreductase N-terminal domain-containing protein</fullName>
    </recommendedName>
</protein>
<dbReference type="GO" id="GO:0000166">
    <property type="term" value="F:nucleotide binding"/>
    <property type="evidence" value="ECO:0007669"/>
    <property type="project" value="InterPro"/>
</dbReference>
<evidence type="ECO:0000259" key="2">
    <source>
        <dbReference type="Pfam" id="PF22685"/>
    </source>
</evidence>
<dbReference type="Gene3D" id="3.30.360.10">
    <property type="entry name" value="Dihydrodipicolinate Reductase, domain 2"/>
    <property type="match status" value="1"/>
</dbReference>
<dbReference type="InterPro" id="IPR036291">
    <property type="entry name" value="NAD(P)-bd_dom_sf"/>
</dbReference>
<keyword evidence="4" id="KW-1185">Reference proteome</keyword>
<evidence type="ECO:0000259" key="1">
    <source>
        <dbReference type="Pfam" id="PF01408"/>
    </source>
</evidence>
<accession>A0AAE8SZ33</accession>
<dbReference type="PANTHER" id="PTHR43708:SF1">
    <property type="entry name" value="GALACTOSE_LACTOSE METABOLISM REGULATORY PROTEIN GAL80"/>
    <property type="match status" value="1"/>
</dbReference>
<proteinExistence type="predicted"/>